<sequence length="116" mass="12873">MSQLWLHLLRLPGSNGRFWKAPCRPGPSGASFVDSNRTLSKGTVISLSFCYVCGRGVVWVVTLLLRSVYFKCVCPRARMKWWSLTDPLPTKGVKVISACIVGYAALHIVVFAYVPL</sequence>
<gene>
    <name evidence="2" type="ORF">QQF64_005644</name>
</gene>
<dbReference type="EMBL" id="JAYMGO010000013">
    <property type="protein sequence ID" value="KAL1262905.1"/>
    <property type="molecule type" value="Genomic_DNA"/>
</dbReference>
<evidence type="ECO:0000313" key="2">
    <source>
        <dbReference type="EMBL" id="KAL1262905.1"/>
    </source>
</evidence>
<organism evidence="2 3">
    <name type="scientific">Cirrhinus molitorella</name>
    <name type="common">mud carp</name>
    <dbReference type="NCBI Taxonomy" id="172907"/>
    <lineage>
        <taxon>Eukaryota</taxon>
        <taxon>Metazoa</taxon>
        <taxon>Chordata</taxon>
        <taxon>Craniata</taxon>
        <taxon>Vertebrata</taxon>
        <taxon>Euteleostomi</taxon>
        <taxon>Actinopterygii</taxon>
        <taxon>Neopterygii</taxon>
        <taxon>Teleostei</taxon>
        <taxon>Ostariophysi</taxon>
        <taxon>Cypriniformes</taxon>
        <taxon>Cyprinidae</taxon>
        <taxon>Labeoninae</taxon>
        <taxon>Labeonini</taxon>
        <taxon>Cirrhinus</taxon>
    </lineage>
</organism>
<proteinExistence type="predicted"/>
<keyword evidence="1" id="KW-0472">Membrane</keyword>
<accession>A0ABR3MDC1</accession>
<dbReference type="Proteomes" id="UP001558613">
    <property type="component" value="Unassembled WGS sequence"/>
</dbReference>
<evidence type="ECO:0000313" key="3">
    <source>
        <dbReference type="Proteomes" id="UP001558613"/>
    </source>
</evidence>
<evidence type="ECO:0000256" key="1">
    <source>
        <dbReference type="SAM" id="Phobius"/>
    </source>
</evidence>
<protein>
    <submittedName>
        <fullName evidence="2">Uncharacterized protein</fullName>
    </submittedName>
</protein>
<keyword evidence="1" id="KW-1133">Transmembrane helix</keyword>
<name>A0ABR3MDC1_9TELE</name>
<reference evidence="2 3" key="1">
    <citation type="submission" date="2023-09" db="EMBL/GenBank/DDBJ databases">
        <authorList>
            <person name="Wang M."/>
        </authorList>
    </citation>
    <scope>NUCLEOTIDE SEQUENCE [LARGE SCALE GENOMIC DNA]</scope>
    <source>
        <strain evidence="2">GT-2023</strain>
        <tissue evidence="2">Liver</tissue>
    </source>
</reference>
<feature type="transmembrane region" description="Helical" evidence="1">
    <location>
        <begin position="56"/>
        <end position="74"/>
    </location>
</feature>
<keyword evidence="3" id="KW-1185">Reference proteome</keyword>
<feature type="transmembrane region" description="Helical" evidence="1">
    <location>
        <begin position="95"/>
        <end position="114"/>
    </location>
</feature>
<comment type="caution">
    <text evidence="2">The sequence shown here is derived from an EMBL/GenBank/DDBJ whole genome shotgun (WGS) entry which is preliminary data.</text>
</comment>
<keyword evidence="1" id="KW-0812">Transmembrane</keyword>